<dbReference type="SMART" id="SM00612">
    <property type="entry name" value="Kelch"/>
    <property type="match status" value="4"/>
</dbReference>
<gene>
    <name evidence="2" type="ORF">FRACA_970001</name>
</gene>
<feature type="region of interest" description="Disordered" evidence="1">
    <location>
        <begin position="1"/>
        <end position="51"/>
    </location>
</feature>
<dbReference type="AlphaFoldDB" id="A0A2I2L2R6"/>
<organism evidence="2 3">
    <name type="scientific">Frankia canadensis</name>
    <dbReference type="NCBI Taxonomy" id="1836972"/>
    <lineage>
        <taxon>Bacteria</taxon>
        <taxon>Bacillati</taxon>
        <taxon>Actinomycetota</taxon>
        <taxon>Actinomycetes</taxon>
        <taxon>Frankiales</taxon>
        <taxon>Frankiaceae</taxon>
        <taxon>Frankia</taxon>
    </lineage>
</organism>
<dbReference type="Gene3D" id="2.120.10.80">
    <property type="entry name" value="Kelch-type beta propeller"/>
    <property type="match status" value="1"/>
</dbReference>
<dbReference type="PANTHER" id="PTHR46375:SF3">
    <property type="entry name" value="KELCH REPEAT AND BTB DOMAIN-CONTAINING PROTEIN 13"/>
    <property type="match status" value="1"/>
</dbReference>
<dbReference type="InterPro" id="IPR052392">
    <property type="entry name" value="Kelch-BTB_domain-containing"/>
</dbReference>
<reference evidence="2 3" key="1">
    <citation type="submission" date="2017-06" db="EMBL/GenBank/DDBJ databases">
        <authorList>
            <person name="Kim H.J."/>
            <person name="Triplett B.A."/>
        </authorList>
    </citation>
    <scope>NUCLEOTIDE SEQUENCE [LARGE SCALE GENOMIC DNA]</scope>
    <source>
        <strain evidence="2">FRACA_ARgP5</strain>
    </source>
</reference>
<evidence type="ECO:0000313" key="2">
    <source>
        <dbReference type="EMBL" id="SNQ52220.1"/>
    </source>
</evidence>
<feature type="compositionally biased region" description="Low complexity" evidence="1">
    <location>
        <begin position="18"/>
        <end position="40"/>
    </location>
</feature>
<dbReference type="Proteomes" id="UP000234331">
    <property type="component" value="Unassembled WGS sequence"/>
</dbReference>
<dbReference type="Pfam" id="PF01344">
    <property type="entry name" value="Kelch_1"/>
    <property type="match status" value="2"/>
</dbReference>
<evidence type="ECO:0000256" key="1">
    <source>
        <dbReference type="SAM" id="MobiDB-lite"/>
    </source>
</evidence>
<dbReference type="InterPro" id="IPR015915">
    <property type="entry name" value="Kelch-typ_b-propeller"/>
</dbReference>
<dbReference type="SUPFAM" id="SSF117281">
    <property type="entry name" value="Kelch motif"/>
    <property type="match status" value="1"/>
</dbReference>
<name>A0A2I2L2R6_9ACTN</name>
<dbReference type="InterPro" id="IPR006652">
    <property type="entry name" value="Kelch_1"/>
</dbReference>
<proteinExistence type="predicted"/>
<dbReference type="InterPro" id="IPR037293">
    <property type="entry name" value="Gal_Oxidase_central_sf"/>
</dbReference>
<dbReference type="PANTHER" id="PTHR46375">
    <property type="entry name" value="KELCH REPEAT AND BTB DOMAIN-CONTAINING PROTEIN 13-RELATED"/>
    <property type="match status" value="1"/>
</dbReference>
<dbReference type="Gene3D" id="2.130.10.80">
    <property type="entry name" value="Galactose oxidase/kelch, beta-propeller"/>
    <property type="match status" value="1"/>
</dbReference>
<keyword evidence="3" id="KW-1185">Reference proteome</keyword>
<sequence>MIPGALTTRPHVAQLPMAPGDPSAAPTPSASPTLGASPTAGGSASPIGTVQVLDPTKDSWTEAANLPTPRTDLAAATGTDGRIYAIGGRAGGRATDTVEVYTPSSDSWASGTPLPAAMGEPRAARGTDGRIYVLDGTMMAVYDPDASSWSTADAPPNPVVGPALTALPDGRILAAGGIPAAGGTVSSAAYAYTPGSAGGSGSWTQVSDLPTEVTQAAGAAGPDGRVYVIGGRGTDGAVTDAVQVYSPDDDQWTAGPTGAASTRANAAATTGGDGRVYVFGGTAGAGRPLDTVSALHG</sequence>
<evidence type="ECO:0008006" key="4">
    <source>
        <dbReference type="Google" id="ProtNLM"/>
    </source>
</evidence>
<evidence type="ECO:0000313" key="3">
    <source>
        <dbReference type="Proteomes" id="UP000234331"/>
    </source>
</evidence>
<dbReference type="EMBL" id="FZMO01000566">
    <property type="protein sequence ID" value="SNQ52220.1"/>
    <property type="molecule type" value="Genomic_DNA"/>
</dbReference>
<protein>
    <recommendedName>
        <fullName evidence="4">Kelch repeat-containing protein</fullName>
    </recommendedName>
</protein>
<accession>A0A2I2L2R6</accession>